<dbReference type="AlphaFoldDB" id="A0A0D0DP42"/>
<dbReference type="STRING" id="930991.A0A0D0DP42"/>
<reference evidence="2 3" key="1">
    <citation type="submission" date="2014-04" db="EMBL/GenBank/DDBJ databases">
        <authorList>
            <consortium name="DOE Joint Genome Institute"/>
            <person name="Kuo A."/>
            <person name="Kohler A."/>
            <person name="Jargeat P."/>
            <person name="Nagy L.G."/>
            <person name="Floudas D."/>
            <person name="Copeland A."/>
            <person name="Barry K.W."/>
            <person name="Cichocki N."/>
            <person name="Veneault-Fourrey C."/>
            <person name="LaButti K."/>
            <person name="Lindquist E.A."/>
            <person name="Lipzen A."/>
            <person name="Lundell T."/>
            <person name="Morin E."/>
            <person name="Murat C."/>
            <person name="Sun H."/>
            <person name="Tunlid A."/>
            <person name="Henrissat B."/>
            <person name="Grigoriev I.V."/>
            <person name="Hibbett D.S."/>
            <person name="Martin F."/>
            <person name="Nordberg H.P."/>
            <person name="Cantor M.N."/>
            <person name="Hua S.X."/>
        </authorList>
    </citation>
    <scope>NUCLEOTIDE SEQUENCE [LARGE SCALE GENOMIC DNA]</scope>
    <source>
        <strain evidence="2 3">Ve08.2h10</strain>
    </source>
</reference>
<gene>
    <name evidence="2" type="ORF">PAXRUDRAFT_821238</name>
</gene>
<dbReference type="OrthoDB" id="415532at2759"/>
<dbReference type="InterPro" id="IPR025340">
    <property type="entry name" value="DUF4246"/>
</dbReference>
<evidence type="ECO:0000259" key="1">
    <source>
        <dbReference type="Pfam" id="PF14033"/>
    </source>
</evidence>
<evidence type="ECO:0000313" key="2">
    <source>
        <dbReference type="EMBL" id="KIL00783.1"/>
    </source>
</evidence>
<dbReference type="PANTHER" id="PTHR33119:SF1">
    <property type="entry name" value="FE2OG DIOXYGENASE DOMAIN-CONTAINING PROTEIN"/>
    <property type="match status" value="1"/>
</dbReference>
<dbReference type="InterPro" id="IPR049192">
    <property type="entry name" value="DUF4246_C"/>
</dbReference>
<sequence length="542" mass="62378">MVGFIRVKYRHPFLNGNLYVGGVGDDPRTVTDLAMSRFSAFIRREQDWWKYLHDPIVRARWTTEGRGHTWTIPAPSAEIEVWLSDSQVEYVLGELSGYAQLRDVQHDCQVSCYDRIWESDSLLTNPAVANFRSDIAALSDNLPIPEDEEYEHTRSILDPSLYCLIYGRTLAYDPSDPHSLRPEPPPRAYGPGNPGAVYKHRSYLPTDFAVSPSGTAKAISYINNLHPRYQTLYRRFEDILSKCIPLYEHVLTDLHRKNVTEPRIKCPTSWPFFEEPETPEFETDDIAWATYEAKKRRWIMSRPVMVPDVLPSGYLGGLEARRHIVRLRDRNLQVIFHVFETRLLPGGQPYEGSIWLVQGIRDERIVACAYYYASVENITGNALEFRTAVKAPQPFVPGDREAMLQLWGLGEHDPCHQHLGSVPIRESLCVAFPNIYQHRHSGFSLLDPSRPGHQRIVGVFLVEPNIRPIPSTARVPPQQKGWVRRGIEESKFFAVELVDKIMDETEGLMDEHEAELIRKDMLIERDQLQTKNNQQYFGVRLV</sequence>
<protein>
    <submittedName>
        <fullName evidence="2">Unplaced genomic scaffold scaffold_4, whole genome shotgun sequence</fullName>
    </submittedName>
</protein>
<dbReference type="HOGENOM" id="CLU_012066_3_2_1"/>
<dbReference type="PANTHER" id="PTHR33119">
    <property type="entry name" value="IFI3P"/>
    <property type="match status" value="1"/>
</dbReference>
<dbReference type="EMBL" id="KN824826">
    <property type="protein sequence ID" value="KIL00783.1"/>
    <property type="molecule type" value="Genomic_DNA"/>
</dbReference>
<feature type="domain" description="DUF4246" evidence="1">
    <location>
        <begin position="86"/>
        <end position="484"/>
    </location>
</feature>
<keyword evidence="3" id="KW-1185">Reference proteome</keyword>
<name>A0A0D0DP42_9AGAM</name>
<dbReference type="InParanoid" id="A0A0D0DP42"/>
<dbReference type="Proteomes" id="UP000054538">
    <property type="component" value="Unassembled WGS sequence"/>
</dbReference>
<reference evidence="3" key="2">
    <citation type="submission" date="2015-01" db="EMBL/GenBank/DDBJ databases">
        <title>Evolutionary Origins and Diversification of the Mycorrhizal Mutualists.</title>
        <authorList>
            <consortium name="DOE Joint Genome Institute"/>
            <consortium name="Mycorrhizal Genomics Consortium"/>
            <person name="Kohler A."/>
            <person name="Kuo A."/>
            <person name="Nagy L.G."/>
            <person name="Floudas D."/>
            <person name="Copeland A."/>
            <person name="Barry K.W."/>
            <person name="Cichocki N."/>
            <person name="Veneault-Fourrey C."/>
            <person name="LaButti K."/>
            <person name="Lindquist E.A."/>
            <person name="Lipzen A."/>
            <person name="Lundell T."/>
            <person name="Morin E."/>
            <person name="Murat C."/>
            <person name="Riley R."/>
            <person name="Ohm R."/>
            <person name="Sun H."/>
            <person name="Tunlid A."/>
            <person name="Henrissat B."/>
            <person name="Grigoriev I.V."/>
            <person name="Hibbett D.S."/>
            <person name="Martin F."/>
        </authorList>
    </citation>
    <scope>NUCLEOTIDE SEQUENCE [LARGE SCALE GENOMIC DNA]</scope>
    <source>
        <strain evidence="3">Ve08.2h10</strain>
    </source>
</reference>
<proteinExistence type="predicted"/>
<dbReference type="Pfam" id="PF14033">
    <property type="entry name" value="DUF4246"/>
    <property type="match status" value="1"/>
</dbReference>
<organism evidence="2 3">
    <name type="scientific">Paxillus rubicundulus Ve08.2h10</name>
    <dbReference type="NCBI Taxonomy" id="930991"/>
    <lineage>
        <taxon>Eukaryota</taxon>
        <taxon>Fungi</taxon>
        <taxon>Dikarya</taxon>
        <taxon>Basidiomycota</taxon>
        <taxon>Agaricomycotina</taxon>
        <taxon>Agaricomycetes</taxon>
        <taxon>Agaricomycetidae</taxon>
        <taxon>Boletales</taxon>
        <taxon>Paxilineae</taxon>
        <taxon>Paxillaceae</taxon>
        <taxon>Paxillus</taxon>
    </lineage>
</organism>
<accession>A0A0D0DP42</accession>
<evidence type="ECO:0000313" key="3">
    <source>
        <dbReference type="Proteomes" id="UP000054538"/>
    </source>
</evidence>